<dbReference type="PROSITE" id="PS51353">
    <property type="entry name" value="ARSC"/>
    <property type="match status" value="1"/>
</dbReference>
<evidence type="ECO:0000256" key="2">
    <source>
        <dbReference type="PROSITE-ProRule" id="PRU01282"/>
    </source>
</evidence>
<name>A7HTM8_PARL1</name>
<dbReference type="STRING" id="402881.Plav_1642"/>
<dbReference type="CDD" id="cd03035">
    <property type="entry name" value="ArsC_Yffb"/>
    <property type="match status" value="1"/>
</dbReference>
<dbReference type="SUPFAM" id="SSF52833">
    <property type="entry name" value="Thioredoxin-like"/>
    <property type="match status" value="1"/>
</dbReference>
<sequence length="119" mass="13060">MLTVYGLKNCDTCRKALKWLDAEGVPHRFHDLRADGIKASDIKRFAAAAGWDVLLNKSSTTWRSLPKSESENVGEAKALALMAAHPALIKRPVFELENGAVVVGFREEQKTALKAAGRK</sequence>
<accession>A7HTM8</accession>
<dbReference type="HOGENOM" id="CLU_116644_2_1_5"/>
<dbReference type="InterPro" id="IPR006504">
    <property type="entry name" value="Tscrpt_reg_Spx/MgsR"/>
</dbReference>
<gene>
    <name evidence="3" type="ordered locus">Plav_1642</name>
</gene>
<dbReference type="InterPro" id="IPR006660">
    <property type="entry name" value="Arsenate_reductase-like"/>
</dbReference>
<dbReference type="Proteomes" id="UP000006377">
    <property type="component" value="Chromosome"/>
</dbReference>
<dbReference type="InterPro" id="IPR036249">
    <property type="entry name" value="Thioredoxin-like_sf"/>
</dbReference>
<dbReference type="KEGG" id="pla:Plav_1642"/>
<reference evidence="3 4" key="1">
    <citation type="journal article" date="2011" name="Stand. Genomic Sci.">
        <title>Complete genome sequence of Parvibaculum lavamentivorans type strain (DS-1(T)).</title>
        <authorList>
            <person name="Schleheck D."/>
            <person name="Weiss M."/>
            <person name="Pitluck S."/>
            <person name="Bruce D."/>
            <person name="Land M.L."/>
            <person name="Han S."/>
            <person name="Saunders E."/>
            <person name="Tapia R."/>
            <person name="Detter C."/>
            <person name="Brettin T."/>
            <person name="Han J."/>
            <person name="Woyke T."/>
            <person name="Goodwin L."/>
            <person name="Pennacchio L."/>
            <person name="Nolan M."/>
            <person name="Cook A.M."/>
            <person name="Kjelleberg S."/>
            <person name="Thomas T."/>
        </authorList>
    </citation>
    <scope>NUCLEOTIDE SEQUENCE [LARGE SCALE GENOMIC DNA]</scope>
    <source>
        <strain evidence="4">DS-1 / DSM 13023 / NCIMB 13966</strain>
    </source>
</reference>
<proteinExistence type="inferred from homology"/>
<dbReference type="Pfam" id="PF03960">
    <property type="entry name" value="ArsC"/>
    <property type="match status" value="1"/>
</dbReference>
<dbReference type="RefSeq" id="WP_012110552.1">
    <property type="nucleotide sequence ID" value="NC_009719.1"/>
</dbReference>
<keyword evidence="4" id="KW-1185">Reference proteome</keyword>
<dbReference type="OrthoDB" id="5432555at2"/>
<protein>
    <submittedName>
        <fullName evidence="3">Arsenate reductase and related</fullName>
    </submittedName>
</protein>
<comment type="similarity">
    <text evidence="1 2">Belongs to the ArsC family.</text>
</comment>
<evidence type="ECO:0000313" key="4">
    <source>
        <dbReference type="Proteomes" id="UP000006377"/>
    </source>
</evidence>
<dbReference type="PANTHER" id="PTHR30041">
    <property type="entry name" value="ARSENATE REDUCTASE"/>
    <property type="match status" value="1"/>
</dbReference>
<dbReference type="Gene3D" id="3.40.30.10">
    <property type="entry name" value="Glutaredoxin"/>
    <property type="match status" value="1"/>
</dbReference>
<dbReference type="NCBIfam" id="TIGR01617">
    <property type="entry name" value="arsC_related"/>
    <property type="match status" value="1"/>
</dbReference>
<dbReference type="EMBL" id="CP000774">
    <property type="protein sequence ID" value="ABS63261.1"/>
    <property type="molecule type" value="Genomic_DNA"/>
</dbReference>
<evidence type="ECO:0000313" key="3">
    <source>
        <dbReference type="EMBL" id="ABS63261.1"/>
    </source>
</evidence>
<dbReference type="eggNOG" id="COG1393">
    <property type="taxonomic scope" value="Bacteria"/>
</dbReference>
<dbReference type="AlphaFoldDB" id="A7HTM8"/>
<dbReference type="PANTHER" id="PTHR30041:SF8">
    <property type="entry name" value="PROTEIN YFFB"/>
    <property type="match status" value="1"/>
</dbReference>
<organism evidence="3 4">
    <name type="scientific">Parvibaculum lavamentivorans (strain DS-1 / DSM 13023 / NCIMB 13966)</name>
    <dbReference type="NCBI Taxonomy" id="402881"/>
    <lineage>
        <taxon>Bacteria</taxon>
        <taxon>Pseudomonadati</taxon>
        <taxon>Pseudomonadota</taxon>
        <taxon>Alphaproteobacteria</taxon>
        <taxon>Hyphomicrobiales</taxon>
        <taxon>Parvibaculaceae</taxon>
        <taxon>Parvibaculum</taxon>
    </lineage>
</organism>
<evidence type="ECO:0000256" key="1">
    <source>
        <dbReference type="ARBA" id="ARBA00007198"/>
    </source>
</evidence>